<keyword evidence="1" id="KW-0732">Signal</keyword>
<dbReference type="EMBL" id="LZEY01000045">
    <property type="protein sequence ID" value="OBU05229.1"/>
    <property type="molecule type" value="Genomic_DNA"/>
</dbReference>
<dbReference type="PANTHER" id="PTHR43265">
    <property type="entry name" value="ESTERASE ESTD"/>
    <property type="match status" value="1"/>
</dbReference>
<accession>A0A1B8H826</accession>
<comment type="caution">
    <text evidence="2">The sequence shown here is derived from an EMBL/GenBank/DDBJ whole genome shotgun (WGS) entry which is preliminary data.</text>
</comment>
<gene>
    <name evidence="2" type="ORF">AYY18_09150</name>
</gene>
<evidence type="ECO:0000313" key="2">
    <source>
        <dbReference type="EMBL" id="OBU05229.1"/>
    </source>
</evidence>
<dbReference type="GO" id="GO:0052689">
    <property type="term" value="F:carboxylic ester hydrolase activity"/>
    <property type="evidence" value="ECO:0007669"/>
    <property type="project" value="TreeGrafter"/>
</dbReference>
<dbReference type="InterPro" id="IPR053145">
    <property type="entry name" value="AB_hydrolase_Est10"/>
</dbReference>
<feature type="chain" id="PRO_5008609444" description="Alpha/beta hydrolase" evidence="1">
    <location>
        <begin position="22"/>
        <end position="311"/>
    </location>
</feature>
<name>A0A1B8H826_9GAMM</name>
<dbReference type="Proteomes" id="UP000092377">
    <property type="component" value="Unassembled WGS sequence"/>
</dbReference>
<feature type="signal peptide" evidence="1">
    <location>
        <begin position="1"/>
        <end position="21"/>
    </location>
</feature>
<evidence type="ECO:0000256" key="1">
    <source>
        <dbReference type="SAM" id="SignalP"/>
    </source>
</evidence>
<sequence length="311" mass="34543">MKAPYCFLLSGCLFVSAAGWAEIVPGDVQSGSLARRDGSEARYYILHQQAEPTRKLLVLMQGSDCNSAKNNRFMVDTFGGAFADHDILLVEKYGITDALAYDNGEGEREDCPPETMFNDTLSVRVSDYTAVLNRLTGDYDSVVVLGGSEGATVAEHVGLASPVVSAVVAVNGGGRYFLDDVTYSFRRGPAPLAENDITGFVEFTDAVKKNEVPGDLLVSQHGVRWWREFLAVDTQQVLNDQKKPVLVIQTLNDTNVNVPSFKQMQKEVVDPQVTFKTFDNLDHYFKDEQGQRQTTQILMTIRDWYDGLYPE</sequence>
<evidence type="ECO:0008006" key="4">
    <source>
        <dbReference type="Google" id="ProtNLM"/>
    </source>
</evidence>
<dbReference type="PANTHER" id="PTHR43265:SF1">
    <property type="entry name" value="ESTERASE ESTD"/>
    <property type="match status" value="1"/>
</dbReference>
<reference evidence="3" key="1">
    <citation type="submission" date="2016-06" db="EMBL/GenBank/DDBJ databases">
        <authorList>
            <person name="Butler K."/>
        </authorList>
    </citation>
    <scope>NUCLEOTIDE SEQUENCE [LARGE SCALE GENOMIC DNA]</scope>
    <source>
        <strain evidence="3">GCSL-Mp20</strain>
    </source>
</reference>
<protein>
    <recommendedName>
        <fullName evidence="4">Alpha/beta hydrolase</fullName>
    </recommendedName>
</protein>
<organism evidence="2 3">
    <name type="scientific">Morganella psychrotolerans</name>
    <dbReference type="NCBI Taxonomy" id="368603"/>
    <lineage>
        <taxon>Bacteria</taxon>
        <taxon>Pseudomonadati</taxon>
        <taxon>Pseudomonadota</taxon>
        <taxon>Gammaproteobacteria</taxon>
        <taxon>Enterobacterales</taxon>
        <taxon>Morganellaceae</taxon>
        <taxon>Morganella</taxon>
    </lineage>
</organism>
<evidence type="ECO:0000313" key="3">
    <source>
        <dbReference type="Proteomes" id="UP000092377"/>
    </source>
</evidence>
<dbReference type="AlphaFoldDB" id="A0A1B8H826"/>
<proteinExistence type="predicted"/>
<keyword evidence="3" id="KW-1185">Reference proteome</keyword>
<dbReference type="OrthoDB" id="8666017at2"/>
<dbReference type="Gene3D" id="3.40.50.1820">
    <property type="entry name" value="alpha/beta hydrolase"/>
    <property type="match status" value="1"/>
</dbReference>
<dbReference type="InterPro" id="IPR029058">
    <property type="entry name" value="AB_hydrolase_fold"/>
</dbReference>
<dbReference type="RefSeq" id="WP_067404927.1">
    <property type="nucleotide sequence ID" value="NZ_LZEY01000045.1"/>
</dbReference>
<dbReference type="SUPFAM" id="SSF53474">
    <property type="entry name" value="alpha/beta-Hydrolases"/>
    <property type="match status" value="1"/>
</dbReference>